<reference evidence="2" key="1">
    <citation type="journal article" date="2014" name="Proc. Natl. Acad. Sci. U.S.A.">
        <title>Extensive sampling of basidiomycete genomes demonstrates inadequacy of the white-rot/brown-rot paradigm for wood decay fungi.</title>
        <authorList>
            <person name="Riley R."/>
            <person name="Salamov A.A."/>
            <person name="Brown D.W."/>
            <person name="Nagy L.G."/>
            <person name="Floudas D."/>
            <person name="Held B.W."/>
            <person name="Levasseur A."/>
            <person name="Lombard V."/>
            <person name="Morin E."/>
            <person name="Otillar R."/>
            <person name="Lindquist E.A."/>
            <person name="Sun H."/>
            <person name="LaButti K.M."/>
            <person name="Schmutz J."/>
            <person name="Jabbour D."/>
            <person name="Luo H."/>
            <person name="Baker S.E."/>
            <person name="Pisabarro A.G."/>
            <person name="Walton J.D."/>
            <person name="Blanchette R.A."/>
            <person name="Henrissat B."/>
            <person name="Martin F."/>
            <person name="Cullen D."/>
            <person name="Hibbett D.S."/>
            <person name="Grigoriev I.V."/>
        </authorList>
    </citation>
    <scope>NUCLEOTIDE SEQUENCE [LARGE SCALE GENOMIC DNA]</scope>
    <source>
        <strain evidence="2">CBS 339.88</strain>
    </source>
</reference>
<sequence length="212" mass="22130">MWAGNSSSTKDIWRVGIPSALQHAVTQRQPTFAATSQQRHPPVMSVAWRLAPDVPHVGEAPTHLLASSMSSCEAHVVLEPPCEGLQLPADVLQSFLWPLRMSPYPLAGNPSSSAGGCVSTPPAAFVGVYVSAGRQHEARVVLEPSSCHLCGWTPLALIVGVCVCESIHAKAPAAGRRVLTPPVASVGVGAPACKGYTSQRMRPAAFPGVGVC</sequence>
<keyword evidence="2" id="KW-1185">Reference proteome</keyword>
<proteinExistence type="predicted"/>
<dbReference type="Proteomes" id="UP000027222">
    <property type="component" value="Unassembled WGS sequence"/>
</dbReference>
<dbReference type="HOGENOM" id="CLU_1299797_0_0_1"/>
<dbReference type="EMBL" id="KL142376">
    <property type="protein sequence ID" value="KDR77498.1"/>
    <property type="molecule type" value="Genomic_DNA"/>
</dbReference>
<dbReference type="AlphaFoldDB" id="A0A067TEW9"/>
<organism evidence="1 2">
    <name type="scientific">Galerina marginata (strain CBS 339.88)</name>
    <dbReference type="NCBI Taxonomy" id="685588"/>
    <lineage>
        <taxon>Eukaryota</taxon>
        <taxon>Fungi</taxon>
        <taxon>Dikarya</taxon>
        <taxon>Basidiomycota</taxon>
        <taxon>Agaricomycotina</taxon>
        <taxon>Agaricomycetes</taxon>
        <taxon>Agaricomycetidae</taxon>
        <taxon>Agaricales</taxon>
        <taxon>Agaricineae</taxon>
        <taxon>Strophariaceae</taxon>
        <taxon>Galerina</taxon>
    </lineage>
</organism>
<evidence type="ECO:0000313" key="2">
    <source>
        <dbReference type="Proteomes" id="UP000027222"/>
    </source>
</evidence>
<accession>A0A067TEW9</accession>
<gene>
    <name evidence="1" type="ORF">GALMADRAFT_138600</name>
</gene>
<evidence type="ECO:0000313" key="1">
    <source>
        <dbReference type="EMBL" id="KDR77498.1"/>
    </source>
</evidence>
<name>A0A067TEW9_GALM3</name>
<protein>
    <submittedName>
        <fullName evidence="1">Uncharacterized protein</fullName>
    </submittedName>
</protein>